<dbReference type="Proteomes" id="UP000824469">
    <property type="component" value="Unassembled WGS sequence"/>
</dbReference>
<organism evidence="10 11">
    <name type="scientific">Taxus chinensis</name>
    <name type="common">Chinese yew</name>
    <name type="synonym">Taxus wallichiana var. chinensis</name>
    <dbReference type="NCBI Taxonomy" id="29808"/>
    <lineage>
        <taxon>Eukaryota</taxon>
        <taxon>Viridiplantae</taxon>
        <taxon>Streptophyta</taxon>
        <taxon>Embryophyta</taxon>
        <taxon>Tracheophyta</taxon>
        <taxon>Spermatophyta</taxon>
        <taxon>Pinopsida</taxon>
        <taxon>Pinidae</taxon>
        <taxon>Conifers II</taxon>
        <taxon>Cupressales</taxon>
        <taxon>Taxaceae</taxon>
        <taxon>Taxus</taxon>
    </lineage>
</organism>
<protein>
    <submittedName>
        <fullName evidence="10">Uncharacterized protein</fullName>
    </submittedName>
</protein>
<evidence type="ECO:0000256" key="7">
    <source>
        <dbReference type="ARBA" id="ARBA00022982"/>
    </source>
</evidence>
<comment type="similarity">
    <text evidence="3">Belongs to the complex I NDUFA8 subunit family.</text>
</comment>
<evidence type="ECO:0000256" key="6">
    <source>
        <dbReference type="ARBA" id="ARBA00022737"/>
    </source>
</evidence>
<dbReference type="PANTHER" id="PTHR13344">
    <property type="entry name" value="NADH-UBIQUINONE OXIDOREDUCTASE"/>
    <property type="match status" value="1"/>
</dbReference>
<name>A0AA38FGU4_TAXCH</name>
<dbReference type="PANTHER" id="PTHR13344:SF0">
    <property type="entry name" value="NADH DEHYDROGENASE [UBIQUINONE] 1 ALPHA SUBCOMPLEX SUBUNIT 8"/>
    <property type="match status" value="1"/>
</dbReference>
<proteinExistence type="inferred from homology"/>
<evidence type="ECO:0000256" key="5">
    <source>
        <dbReference type="ARBA" id="ARBA00022660"/>
    </source>
</evidence>
<comment type="caution">
    <text evidence="10">The sequence shown here is derived from an EMBL/GenBank/DDBJ whole genome shotgun (WGS) entry which is preliminary data.</text>
</comment>
<sequence length="62" mass="6616">MTSVNTVEAPVATSAVLLAASKHISTKCRAENKAFLCCKKTDPNPEKCLSQGDEVTKCVFSL</sequence>
<accession>A0AA38FGU4</accession>
<evidence type="ECO:0000256" key="9">
    <source>
        <dbReference type="ARBA" id="ARBA00023157"/>
    </source>
</evidence>
<keyword evidence="9" id="KW-1015">Disulfide bond</keyword>
<comment type="function">
    <text evidence="1">Accessory subunit of the mitochondrial membrane respiratory chain NADH dehydrogenase (Complex I), that is believed not to be involved in catalysis. Complex I functions in the transfer of electrons from NADH to the respiratory chain. The immediate electron acceptor for the enzyme is believed to be ubiquinone.</text>
</comment>
<dbReference type="GO" id="GO:0006120">
    <property type="term" value="P:mitochondrial electron transport, NADH to ubiquinone"/>
    <property type="evidence" value="ECO:0007669"/>
    <property type="project" value="InterPro"/>
</dbReference>
<reference evidence="10 11" key="1">
    <citation type="journal article" date="2021" name="Nat. Plants">
        <title>The Taxus genome provides insights into paclitaxel biosynthesis.</title>
        <authorList>
            <person name="Xiong X."/>
            <person name="Gou J."/>
            <person name="Liao Q."/>
            <person name="Li Y."/>
            <person name="Zhou Q."/>
            <person name="Bi G."/>
            <person name="Li C."/>
            <person name="Du R."/>
            <person name="Wang X."/>
            <person name="Sun T."/>
            <person name="Guo L."/>
            <person name="Liang H."/>
            <person name="Lu P."/>
            <person name="Wu Y."/>
            <person name="Zhang Z."/>
            <person name="Ro D.K."/>
            <person name="Shang Y."/>
            <person name="Huang S."/>
            <person name="Yan J."/>
        </authorList>
    </citation>
    <scope>NUCLEOTIDE SEQUENCE [LARGE SCALE GENOMIC DNA]</scope>
    <source>
        <strain evidence="10">Ta-2019</strain>
    </source>
</reference>
<dbReference type="InterPro" id="IPR016680">
    <property type="entry name" value="NDUFA8"/>
</dbReference>
<evidence type="ECO:0000313" key="11">
    <source>
        <dbReference type="Proteomes" id="UP000824469"/>
    </source>
</evidence>
<evidence type="ECO:0000256" key="1">
    <source>
        <dbReference type="ARBA" id="ARBA00003195"/>
    </source>
</evidence>
<evidence type="ECO:0000313" key="10">
    <source>
        <dbReference type="EMBL" id="KAH9302093.1"/>
    </source>
</evidence>
<keyword evidence="11" id="KW-1185">Reference proteome</keyword>
<evidence type="ECO:0000256" key="3">
    <source>
        <dbReference type="ARBA" id="ARBA00010705"/>
    </source>
</evidence>
<dbReference type="AlphaFoldDB" id="A0AA38FGU4"/>
<dbReference type="GO" id="GO:0005739">
    <property type="term" value="C:mitochondrion"/>
    <property type="evidence" value="ECO:0007669"/>
    <property type="project" value="UniProtKB-SubCell"/>
</dbReference>
<keyword evidence="4" id="KW-0813">Transport</keyword>
<dbReference type="EMBL" id="JAHRHJ020000009">
    <property type="protein sequence ID" value="KAH9302093.1"/>
    <property type="molecule type" value="Genomic_DNA"/>
</dbReference>
<evidence type="ECO:0000256" key="8">
    <source>
        <dbReference type="ARBA" id="ARBA00023128"/>
    </source>
</evidence>
<keyword evidence="8" id="KW-0496">Mitochondrion</keyword>
<gene>
    <name evidence="10" type="ORF">KI387_013676</name>
</gene>
<keyword evidence="5" id="KW-0679">Respiratory chain</keyword>
<evidence type="ECO:0000256" key="4">
    <source>
        <dbReference type="ARBA" id="ARBA00022448"/>
    </source>
</evidence>
<evidence type="ECO:0000256" key="2">
    <source>
        <dbReference type="ARBA" id="ARBA00004173"/>
    </source>
</evidence>
<keyword evidence="7" id="KW-0249">Electron transport</keyword>
<comment type="subcellular location">
    <subcellularLocation>
        <location evidence="2">Mitochondrion</location>
    </subcellularLocation>
</comment>
<keyword evidence="6" id="KW-0677">Repeat</keyword>
<feature type="non-terminal residue" evidence="10">
    <location>
        <position position="62"/>
    </location>
</feature>